<evidence type="ECO:0000256" key="4">
    <source>
        <dbReference type="ARBA" id="ARBA00022827"/>
    </source>
</evidence>
<dbReference type="InterPro" id="IPR041504">
    <property type="entry name" value="AidB_N"/>
</dbReference>
<dbReference type="Gene3D" id="6.10.250.600">
    <property type="match status" value="1"/>
</dbReference>
<dbReference type="InterPro" id="IPR009100">
    <property type="entry name" value="AcylCoA_DH/oxidase_NM_dom_sf"/>
</dbReference>
<dbReference type="PANTHER" id="PTHR42707">
    <property type="entry name" value="ACYL-COA DEHYDROGENASE"/>
    <property type="match status" value="1"/>
</dbReference>
<name>A0ABQ1J0M0_9PROT</name>
<dbReference type="RefSeq" id="WP_188581568.1">
    <property type="nucleotide sequence ID" value="NZ_BMDZ01000067.1"/>
</dbReference>
<proteinExistence type="inferred from homology"/>
<feature type="domain" description="Adaptive response protein AidB N-terminal" evidence="8">
    <location>
        <begin position="12"/>
        <end position="161"/>
    </location>
</feature>
<dbReference type="Gene3D" id="1.20.140.10">
    <property type="entry name" value="Butyryl-CoA Dehydrogenase, subunit A, domain 3"/>
    <property type="match status" value="1"/>
</dbReference>
<comment type="similarity">
    <text evidence="2 5">Belongs to the acyl-CoA dehydrogenase family.</text>
</comment>
<comment type="caution">
    <text evidence="9">The sequence shown here is derived from an EMBL/GenBank/DDBJ whole genome shotgun (WGS) entry which is preliminary data.</text>
</comment>
<evidence type="ECO:0000259" key="7">
    <source>
        <dbReference type="Pfam" id="PF02770"/>
    </source>
</evidence>
<gene>
    <name evidence="9" type="ORF">GCM10011505_41930</name>
</gene>
<evidence type="ECO:0000256" key="1">
    <source>
        <dbReference type="ARBA" id="ARBA00001974"/>
    </source>
</evidence>
<protein>
    <submittedName>
        <fullName evidence="9">Acyl-CoA dehydrogenase</fullName>
    </submittedName>
</protein>
<comment type="cofactor">
    <cofactor evidence="1 5">
        <name>FAD</name>
        <dbReference type="ChEBI" id="CHEBI:57692"/>
    </cofactor>
</comment>
<dbReference type="InterPro" id="IPR009075">
    <property type="entry name" value="AcylCo_DH/oxidase_C"/>
</dbReference>
<dbReference type="Gene3D" id="2.40.110.20">
    <property type="match status" value="1"/>
</dbReference>
<dbReference type="Pfam" id="PF18158">
    <property type="entry name" value="AidB_N"/>
    <property type="match status" value="1"/>
</dbReference>
<dbReference type="SUPFAM" id="SSF47203">
    <property type="entry name" value="Acyl-CoA dehydrogenase C-terminal domain-like"/>
    <property type="match status" value="1"/>
</dbReference>
<feature type="domain" description="Acyl-CoA oxidase/dehydrogenase middle" evidence="7">
    <location>
        <begin position="168"/>
        <end position="268"/>
    </location>
</feature>
<dbReference type="InterPro" id="IPR006089">
    <property type="entry name" value="Acyl-CoA_DH_CS"/>
</dbReference>
<evidence type="ECO:0000256" key="2">
    <source>
        <dbReference type="ARBA" id="ARBA00009347"/>
    </source>
</evidence>
<evidence type="ECO:0000259" key="8">
    <source>
        <dbReference type="Pfam" id="PF18158"/>
    </source>
</evidence>
<dbReference type="InterPro" id="IPR036250">
    <property type="entry name" value="AcylCo_DH-like_C"/>
</dbReference>
<dbReference type="SUPFAM" id="SSF56645">
    <property type="entry name" value="Acyl-CoA dehydrogenase NM domain-like"/>
    <property type="match status" value="1"/>
</dbReference>
<accession>A0ABQ1J0M0</accession>
<keyword evidence="3 5" id="KW-0285">Flavoprotein</keyword>
<dbReference type="PROSITE" id="PS00073">
    <property type="entry name" value="ACYL_COA_DH_2"/>
    <property type="match status" value="1"/>
</dbReference>
<evidence type="ECO:0000256" key="5">
    <source>
        <dbReference type="RuleBase" id="RU362125"/>
    </source>
</evidence>
<sequence>MTRFFQDPPQITNRFRTDPALRNTIERLVPRDAFEDAQVTLDRFGARAAAELAPLADQAERHEPEHTAFDSWGRRVDRVDVDASWLRLVAIGQEEGLVALPYEAPYGPWSRIIQAGMVNLYDPVSAMATCPLVMTDGAARLLSEHDPELAARYVPKLTARQGGWTSGQWMTEAAGGSDVGQSETTARPLGDGRYALNGLKWFTSATTSEMALVLARPDGAAPGSRGLSLFLVELKNPDGSWNGIEVRRLKDKLGTRALPTAELELKDMIGVPVGGIGRGVAKMGGLLNIARLWSSWSGPAGTGHLLALARDYAGRRRVFGSPLAEKPIHLGWIARIAAEYEAMLALTFHTAGVMGAAEHGDNTGLARLLAPLTKLACARQGVWATSELLESFGGAGYVEDTGIPRILRNVHVNCIWEGTTSVLAHDVLRVLTTTDLGGALVDDMQRRLADLRAPALDPVRQAIGRGFATLSPLLAEPTEADGRRLAWGLARCVQATLQAEAADWRIAVKGDGSALTAAMLITREPLVQPATGDLGGDALGHLAMGTTDRRHDEQAA</sequence>
<keyword evidence="4 5" id="KW-0274">FAD</keyword>
<evidence type="ECO:0000259" key="6">
    <source>
        <dbReference type="Pfam" id="PF00441"/>
    </source>
</evidence>
<dbReference type="PANTHER" id="PTHR42707:SF2">
    <property type="entry name" value="ACD11 DEHYDROGENASE"/>
    <property type="match status" value="1"/>
</dbReference>
<keyword evidence="5" id="KW-0560">Oxidoreductase</keyword>
<dbReference type="InterPro" id="IPR052904">
    <property type="entry name" value="Acyl-CoA_dehydrogenase-like"/>
</dbReference>
<evidence type="ECO:0000313" key="10">
    <source>
        <dbReference type="Proteomes" id="UP000603352"/>
    </source>
</evidence>
<dbReference type="Pfam" id="PF02770">
    <property type="entry name" value="Acyl-CoA_dh_M"/>
    <property type="match status" value="1"/>
</dbReference>
<dbReference type="InterPro" id="IPR006091">
    <property type="entry name" value="Acyl-CoA_Oxase/DH_mid-dom"/>
</dbReference>
<evidence type="ECO:0000313" key="9">
    <source>
        <dbReference type="EMBL" id="GGB56644.1"/>
    </source>
</evidence>
<feature type="domain" description="Acyl-CoA dehydrogenase/oxidase C-terminal" evidence="6">
    <location>
        <begin position="277"/>
        <end position="430"/>
    </location>
</feature>
<organism evidence="9 10">
    <name type="scientific">Tistrella bauzanensis</name>
    <dbReference type="NCBI Taxonomy" id="657419"/>
    <lineage>
        <taxon>Bacteria</taxon>
        <taxon>Pseudomonadati</taxon>
        <taxon>Pseudomonadota</taxon>
        <taxon>Alphaproteobacteria</taxon>
        <taxon>Geminicoccales</taxon>
        <taxon>Geminicoccaceae</taxon>
        <taxon>Tistrella</taxon>
    </lineage>
</organism>
<reference evidence="10" key="1">
    <citation type="journal article" date="2019" name="Int. J. Syst. Evol. Microbiol.">
        <title>The Global Catalogue of Microorganisms (GCM) 10K type strain sequencing project: providing services to taxonomists for standard genome sequencing and annotation.</title>
        <authorList>
            <consortium name="The Broad Institute Genomics Platform"/>
            <consortium name="The Broad Institute Genome Sequencing Center for Infectious Disease"/>
            <person name="Wu L."/>
            <person name="Ma J."/>
        </authorList>
    </citation>
    <scope>NUCLEOTIDE SEQUENCE [LARGE SCALE GENOMIC DNA]</scope>
    <source>
        <strain evidence="10">CGMCC 1.10188</strain>
    </source>
</reference>
<dbReference type="Pfam" id="PF00441">
    <property type="entry name" value="Acyl-CoA_dh_1"/>
    <property type="match status" value="1"/>
</dbReference>
<keyword evidence="10" id="KW-1185">Reference proteome</keyword>
<dbReference type="Proteomes" id="UP000603352">
    <property type="component" value="Unassembled WGS sequence"/>
</dbReference>
<dbReference type="EMBL" id="BMDZ01000067">
    <property type="protein sequence ID" value="GGB56644.1"/>
    <property type="molecule type" value="Genomic_DNA"/>
</dbReference>
<evidence type="ECO:0000256" key="3">
    <source>
        <dbReference type="ARBA" id="ARBA00022630"/>
    </source>
</evidence>